<keyword evidence="3" id="KW-1185">Reference proteome</keyword>
<feature type="signal peptide" evidence="1">
    <location>
        <begin position="1"/>
        <end position="24"/>
    </location>
</feature>
<evidence type="ECO:0000256" key="1">
    <source>
        <dbReference type="SAM" id="SignalP"/>
    </source>
</evidence>
<dbReference type="EMBL" id="JAMZEG020000001">
    <property type="protein sequence ID" value="MDE8602356.1"/>
    <property type="molecule type" value="Genomic_DNA"/>
</dbReference>
<evidence type="ECO:0008006" key="4">
    <source>
        <dbReference type="Google" id="ProtNLM"/>
    </source>
</evidence>
<sequence length="411" mass="46115">MKKQPTYLYIGILLGTAVAQPTFAAPIHAVIGLDNSQIVADSQHLSLTPNPGTLIPLEDDFSPITHLQNGLNKNWLDEIGKKVRVEHKQRDLNYTGILAKIEQSSRSFILTSHDRPTTLPLDDFYLIPLEQQTDNNKATTRSYPVSYQTDQLSWTPQLSLIFENDNVVVSQQALLHNNSSASIEIQDSLLHYSRSSTPQRFKAERSSLVMSDMQQEVSYQDNEVSYSLGHNLLSIAPYSNTLYPLPSSNSKIDKQTHTANLYTHNNSSGRIDLSFYNTVSFTLKKEGLPGEYSTFWKREHLLIPGNTVMLNTVRTGYPLNVITNKSQDITGYLTLENASSQKLPSTQVWQVTIENHSNKIQNYSVEQSTNGIIEVLEGDNVTKVNANSLRIAGKIKANSKKTLTYKVELKN</sequence>
<accession>A0ABT5WFF8</accession>
<feature type="chain" id="PRO_5045132788" description="DUF4139 domain-containing protein" evidence="1">
    <location>
        <begin position="25"/>
        <end position="411"/>
    </location>
</feature>
<gene>
    <name evidence="2" type="ORF">M3I01_005345</name>
</gene>
<dbReference type="RefSeq" id="WP_275564955.1">
    <property type="nucleotide sequence ID" value="NZ_JAMZEG020000001.1"/>
</dbReference>
<evidence type="ECO:0000313" key="2">
    <source>
        <dbReference type="EMBL" id="MDE8602356.1"/>
    </source>
</evidence>
<organism evidence="2 3">
    <name type="scientific">Marinomonas maritima</name>
    <dbReference type="NCBI Taxonomy" id="2940935"/>
    <lineage>
        <taxon>Bacteria</taxon>
        <taxon>Pseudomonadati</taxon>
        <taxon>Pseudomonadota</taxon>
        <taxon>Gammaproteobacteria</taxon>
        <taxon>Oceanospirillales</taxon>
        <taxon>Oceanospirillaceae</taxon>
        <taxon>Marinomonas</taxon>
    </lineage>
</organism>
<proteinExistence type="predicted"/>
<comment type="caution">
    <text evidence="2">The sequence shown here is derived from an EMBL/GenBank/DDBJ whole genome shotgun (WGS) entry which is preliminary data.</text>
</comment>
<dbReference type="Proteomes" id="UP001139522">
    <property type="component" value="Unassembled WGS sequence"/>
</dbReference>
<protein>
    <recommendedName>
        <fullName evidence="4">DUF4139 domain-containing protein</fullName>
    </recommendedName>
</protein>
<keyword evidence="1" id="KW-0732">Signal</keyword>
<name>A0ABT5WFF8_9GAMM</name>
<reference evidence="2" key="1">
    <citation type="submission" date="2023-01" db="EMBL/GenBank/DDBJ databases">
        <title>Psychroserpens sp. MSW6 and Marinomonas sp. RSW2, isolated from seawater.</title>
        <authorList>
            <person name="Kristyanto S."/>
            <person name="Jung J."/>
            <person name="Kim J.M."/>
            <person name="Jeon C.O."/>
        </authorList>
    </citation>
    <scope>NUCLEOTIDE SEQUENCE</scope>
    <source>
        <strain evidence="2">RSW2</strain>
    </source>
</reference>
<evidence type="ECO:0000313" key="3">
    <source>
        <dbReference type="Proteomes" id="UP001139522"/>
    </source>
</evidence>